<accession>A0A511SZK9</accession>
<reference evidence="1 4" key="2">
    <citation type="submission" date="2019-07" db="EMBL/GenBank/DDBJ databases">
        <title>Whole genome shotgun sequence of Myxococcus fulvus NBRC 100333.</title>
        <authorList>
            <person name="Hosoyama A."/>
            <person name="Uohara A."/>
            <person name="Ohji S."/>
            <person name="Ichikawa N."/>
        </authorList>
    </citation>
    <scope>NUCLEOTIDE SEQUENCE [LARGE SCALE GENOMIC DNA]</scope>
    <source>
        <strain evidence="1 4">NBRC 100333</strain>
    </source>
</reference>
<gene>
    <name evidence="1" type="ORF">MFU01_20540</name>
    <name evidence="2" type="ORF">SAMN05443572_104359</name>
</gene>
<proteinExistence type="predicted"/>
<evidence type="ECO:0008006" key="5">
    <source>
        <dbReference type="Google" id="ProtNLM"/>
    </source>
</evidence>
<protein>
    <recommendedName>
        <fullName evidence="5">Ribosomal protein L7/L12 C-terminal domain-containing protein</fullName>
    </recommendedName>
</protein>
<dbReference type="EMBL" id="FOIB01000004">
    <property type="protein sequence ID" value="SEU01432.1"/>
    <property type="molecule type" value="Genomic_DNA"/>
</dbReference>
<comment type="caution">
    <text evidence="1">The sequence shown here is derived from an EMBL/GenBank/DDBJ whole genome shotgun (WGS) entry which is preliminary data.</text>
</comment>
<organism evidence="1 4">
    <name type="scientific">Myxococcus fulvus</name>
    <dbReference type="NCBI Taxonomy" id="33"/>
    <lineage>
        <taxon>Bacteria</taxon>
        <taxon>Pseudomonadati</taxon>
        <taxon>Myxococcota</taxon>
        <taxon>Myxococcia</taxon>
        <taxon>Myxococcales</taxon>
        <taxon>Cystobacterineae</taxon>
        <taxon>Myxococcaceae</taxon>
        <taxon>Myxococcus</taxon>
    </lineage>
</organism>
<reference evidence="2 3" key="1">
    <citation type="submission" date="2016-10" db="EMBL/GenBank/DDBJ databases">
        <authorList>
            <person name="Varghese N."/>
            <person name="Submissions S."/>
        </authorList>
    </citation>
    <scope>NUCLEOTIDE SEQUENCE [LARGE SCALE GENOMIC DNA]</scope>
    <source>
        <strain evidence="2 3">DSM 16525</strain>
    </source>
</reference>
<dbReference type="STRING" id="1334629.MFUL124B02_38200"/>
<dbReference type="OrthoDB" id="6259948at2"/>
<dbReference type="RefSeq" id="WP_074953632.1">
    <property type="nucleotide sequence ID" value="NZ_BJXR01000020.1"/>
</dbReference>
<sequence>MMPGPDVVVACPHCGAPHLLRSLATGNTLGIAGWTDGWCEEPPMALRPPVFSRCVSCHELFRAAESRRLGDLTERTAPHEESVTRVTLAHAGQRRAEVMHLLSRELGKSPTEARRMLDKLPAPLGAWSEDVAGRLAKRLVELGARVSLESTTAQSTRSVLPSEWKEAPRLEHPTEAELQFVLRENLLRPPAWEWEARQHLWWMSNAPHHQGASWRSPWRRTRAVLSNMHVLAHLVTSDSDENRLLRVEAFRELEKRDEALALLDSAPFPAHLAYIADFLRGHLREFDFEVRRLPPPP</sequence>
<dbReference type="EMBL" id="BJXR01000020">
    <property type="protein sequence ID" value="GEN07017.1"/>
    <property type="molecule type" value="Genomic_DNA"/>
</dbReference>
<dbReference type="Proteomes" id="UP000321514">
    <property type="component" value="Unassembled WGS sequence"/>
</dbReference>
<evidence type="ECO:0000313" key="3">
    <source>
        <dbReference type="Proteomes" id="UP000183760"/>
    </source>
</evidence>
<keyword evidence="3" id="KW-1185">Reference proteome</keyword>
<evidence type="ECO:0000313" key="1">
    <source>
        <dbReference type="EMBL" id="GEN07017.1"/>
    </source>
</evidence>
<evidence type="ECO:0000313" key="2">
    <source>
        <dbReference type="EMBL" id="SEU01432.1"/>
    </source>
</evidence>
<name>A0A511SZK9_MYXFU</name>
<dbReference type="Proteomes" id="UP000183760">
    <property type="component" value="Unassembled WGS sequence"/>
</dbReference>
<evidence type="ECO:0000313" key="4">
    <source>
        <dbReference type="Proteomes" id="UP000321514"/>
    </source>
</evidence>
<dbReference type="AlphaFoldDB" id="A0A511SZK9"/>